<dbReference type="InterPro" id="IPR029068">
    <property type="entry name" value="Glyas_Bleomycin-R_OHBP_Dase"/>
</dbReference>
<dbReference type="RefSeq" id="WP_016542142.1">
    <property type="nucleotide sequence ID" value="NZ_ASQH01000015.1"/>
</dbReference>
<dbReference type="SUPFAM" id="SSF54593">
    <property type="entry name" value="Glyoxalase/Bleomycin resistance protein/Dihydroxybiphenyl dioxygenase"/>
    <property type="match status" value="1"/>
</dbReference>
<gene>
    <name evidence="2" type="ORF">F957_00184</name>
</gene>
<keyword evidence="3" id="KW-1185">Reference proteome</keyword>
<dbReference type="PANTHER" id="PTHR40265">
    <property type="entry name" value="BLL2707 PROTEIN"/>
    <property type="match status" value="1"/>
</dbReference>
<dbReference type="EMBL" id="ATGG01000003">
    <property type="protein sequence ID" value="EPF93388.1"/>
    <property type="molecule type" value="Genomic_DNA"/>
</dbReference>
<comment type="caution">
    <text evidence="2">The sequence shown here is derived from an EMBL/GenBank/DDBJ whole genome shotgun (WGS) entry which is preliminary data.</text>
</comment>
<dbReference type="Pfam" id="PF13468">
    <property type="entry name" value="Glyoxalase_3"/>
    <property type="match status" value="1"/>
</dbReference>
<proteinExistence type="predicted"/>
<feature type="domain" description="Glyoxalase-like" evidence="1">
    <location>
        <begin position="8"/>
        <end position="189"/>
    </location>
</feature>
<dbReference type="AlphaFoldDB" id="A0A829HKY5"/>
<evidence type="ECO:0000259" key="1">
    <source>
        <dbReference type="Pfam" id="PF13468"/>
    </source>
</evidence>
<dbReference type="Proteomes" id="UP000014523">
    <property type="component" value="Unassembled WGS sequence"/>
</dbReference>
<dbReference type="Gene3D" id="3.10.180.10">
    <property type="entry name" value="2,3-Dihydroxybiphenyl 1,2-Dioxygenase, domain 1"/>
    <property type="match status" value="1"/>
</dbReference>
<name>A0A829HKY5_9GAMM</name>
<protein>
    <recommendedName>
        <fullName evidence="1">Glyoxalase-like domain-containing protein</fullName>
    </recommendedName>
</protein>
<dbReference type="PANTHER" id="PTHR40265:SF1">
    <property type="entry name" value="GLYOXALASE-LIKE DOMAIN-CONTAINING PROTEIN"/>
    <property type="match status" value="1"/>
</dbReference>
<organism evidence="2 3">
    <name type="scientific">Acinetobacter gyllenbergii CIP 110306 = MTCC 11365</name>
    <dbReference type="NCBI Taxonomy" id="1217657"/>
    <lineage>
        <taxon>Bacteria</taxon>
        <taxon>Pseudomonadati</taxon>
        <taxon>Pseudomonadota</taxon>
        <taxon>Gammaproteobacteria</taxon>
        <taxon>Moraxellales</taxon>
        <taxon>Moraxellaceae</taxon>
        <taxon>Acinetobacter</taxon>
    </lineage>
</organism>
<dbReference type="InterPro" id="IPR025870">
    <property type="entry name" value="Glyoxalase-like_dom"/>
</dbReference>
<evidence type="ECO:0000313" key="2">
    <source>
        <dbReference type="EMBL" id="EPF93388.1"/>
    </source>
</evidence>
<reference evidence="2 3" key="1">
    <citation type="submission" date="2013-06" db="EMBL/GenBank/DDBJ databases">
        <title>The Genome Sequence of Acinetobacter gyllenbergii CIP 110306.</title>
        <authorList>
            <consortium name="The Broad Institute Genome Sequencing Platform"/>
            <consortium name="The Broad Institute Genome Sequencing Center for Infectious Disease"/>
            <person name="Cerqueira G."/>
            <person name="Feldgarden M."/>
            <person name="Courvalin P."/>
            <person name="Perichon B."/>
            <person name="Grillot-Courvalin C."/>
            <person name="Clermont D."/>
            <person name="Rocha E."/>
            <person name="Yoon E.-J."/>
            <person name="Nemec A."/>
            <person name="Young S.K."/>
            <person name="Zeng Q."/>
            <person name="Gargeya S."/>
            <person name="Fitzgerald M."/>
            <person name="Abouelleil A."/>
            <person name="Alvarado L."/>
            <person name="Berlin A.M."/>
            <person name="Chapman S.B."/>
            <person name="Dewar J."/>
            <person name="Goldberg J."/>
            <person name="Griggs A."/>
            <person name="Gujja S."/>
            <person name="Hansen M."/>
            <person name="Howarth C."/>
            <person name="Imamovic A."/>
            <person name="Larimer J."/>
            <person name="McCowan C."/>
            <person name="Murphy C."/>
            <person name="Pearson M."/>
            <person name="Priest M."/>
            <person name="Roberts A."/>
            <person name="Saif S."/>
            <person name="Shea T."/>
            <person name="Sykes S."/>
            <person name="Wortman J."/>
            <person name="Nusbaum C."/>
            <person name="Birren B."/>
        </authorList>
    </citation>
    <scope>NUCLEOTIDE SEQUENCE [LARGE SCALE GENOMIC DNA]</scope>
    <source>
        <strain evidence="2 3">CIP 110306</strain>
    </source>
</reference>
<sequence>MDIGIKGFDHPVIAVKSLPESHTVYSNLGFTIPPRGSHIEWGTGNWCIMFEKNYLEHRGILDADRYTHGLENFLAEREGLLGTAFRSDLDNRDLYRNALNASLSPSEPRELTRNFELETGKVPVSFRLVFFNKDDVPALMSSLVCEHLTPELLRKPEYLVHPNTAHDIFEMTSVVDSLEGVEEQLKKLFAEDSVVQEMDQIKVTLPDGGVHRVLNQARAEKEGLVIQNVVAPYLSSCGISVEKIEILKTILEQNNVPFIQVGALIRVTPENACGLYLDFAEM</sequence>
<accession>A0A829HKY5</accession>
<evidence type="ECO:0000313" key="3">
    <source>
        <dbReference type="Proteomes" id="UP000014523"/>
    </source>
</evidence>